<keyword evidence="3 5" id="KW-1133">Transmembrane helix</keyword>
<evidence type="ECO:0000256" key="4">
    <source>
        <dbReference type="ARBA" id="ARBA00023136"/>
    </source>
</evidence>
<dbReference type="Pfam" id="PF09685">
    <property type="entry name" value="MamF_MmsF"/>
    <property type="match status" value="1"/>
</dbReference>
<keyword evidence="2 5" id="KW-0812">Transmembrane</keyword>
<name>A0A0A2GXE1_9FLAO</name>
<dbReference type="OrthoDB" id="1446062at2"/>
<evidence type="ECO:0000256" key="3">
    <source>
        <dbReference type="ARBA" id="ARBA00022989"/>
    </source>
</evidence>
<comment type="caution">
    <text evidence="6">The sequence shown here is derived from an EMBL/GenBank/DDBJ whole genome shotgun (WGS) entry which is preliminary data.</text>
</comment>
<dbReference type="EMBL" id="JSAQ01000001">
    <property type="protein sequence ID" value="KGO07919.1"/>
    <property type="molecule type" value="Genomic_DNA"/>
</dbReference>
<keyword evidence="7" id="KW-1185">Reference proteome</keyword>
<protein>
    <submittedName>
        <fullName evidence="6">tRNA modification GTPase</fullName>
    </submittedName>
</protein>
<evidence type="ECO:0000256" key="5">
    <source>
        <dbReference type="SAM" id="Phobius"/>
    </source>
</evidence>
<comment type="subcellular location">
    <subcellularLocation>
        <location evidence="1">Membrane</location>
        <topology evidence="1">Multi-pass membrane protein</topology>
    </subcellularLocation>
</comment>
<dbReference type="PATRIC" id="fig|1300343.5.peg.2182"/>
<keyword evidence="4 5" id="KW-0472">Membrane</keyword>
<evidence type="ECO:0000256" key="1">
    <source>
        <dbReference type="ARBA" id="ARBA00004141"/>
    </source>
</evidence>
<evidence type="ECO:0000313" key="6">
    <source>
        <dbReference type="EMBL" id="KGO07919.1"/>
    </source>
</evidence>
<reference evidence="6 7" key="1">
    <citation type="submission" date="2014-10" db="EMBL/GenBank/DDBJ databases">
        <title>Draft genome sequence of the proteorhodopsin-containing marine bacterium Dokdonia donghaensis.</title>
        <authorList>
            <person name="Gomez-Consarnau L."/>
            <person name="Gonzalez J.M."/>
            <person name="Riedel T."/>
            <person name="Jaenicke S."/>
            <person name="Wagner-Doebler I."/>
            <person name="Fuhrman J.A."/>
        </authorList>
    </citation>
    <scope>NUCLEOTIDE SEQUENCE [LARGE SCALE GENOMIC DNA]</scope>
    <source>
        <strain evidence="6 7">DSW-1</strain>
    </source>
</reference>
<dbReference type="InterPro" id="IPR019109">
    <property type="entry name" value="MamF_MmsF"/>
</dbReference>
<dbReference type="AlphaFoldDB" id="A0A0A2GXE1"/>
<accession>A0A0A2GXE1</accession>
<organism evidence="6 7">
    <name type="scientific">Dokdonia donghaensis DSW-1</name>
    <dbReference type="NCBI Taxonomy" id="1300343"/>
    <lineage>
        <taxon>Bacteria</taxon>
        <taxon>Pseudomonadati</taxon>
        <taxon>Bacteroidota</taxon>
        <taxon>Flavobacteriia</taxon>
        <taxon>Flavobacteriales</taxon>
        <taxon>Flavobacteriaceae</taxon>
        <taxon>Dokdonia</taxon>
    </lineage>
</organism>
<feature type="transmembrane region" description="Helical" evidence="5">
    <location>
        <begin position="25"/>
        <end position="45"/>
    </location>
</feature>
<dbReference type="KEGG" id="ddo:I597_2164"/>
<gene>
    <name evidence="6" type="ORF">NV36_01850</name>
</gene>
<proteinExistence type="predicted"/>
<sequence length="121" mass="13394">MEIIQQTPHVREDKTLLVLTHLSQLLHYVVGFGGLIVPLIIWAANKERVQELDENGKAILNFQISLIVYALLSIPAILLLGLGLIALLGIVVVGFVLPIVNAVRVNRGEKPNYYISIKFLS</sequence>
<feature type="transmembrane region" description="Helical" evidence="5">
    <location>
        <begin position="66"/>
        <end position="97"/>
    </location>
</feature>
<dbReference type="RefSeq" id="WP_035328571.1">
    <property type="nucleotide sequence ID" value="NZ_CP015125.1"/>
</dbReference>
<evidence type="ECO:0000256" key="2">
    <source>
        <dbReference type="ARBA" id="ARBA00022692"/>
    </source>
</evidence>
<evidence type="ECO:0000313" key="7">
    <source>
        <dbReference type="Proteomes" id="UP000030140"/>
    </source>
</evidence>
<dbReference type="Proteomes" id="UP000030140">
    <property type="component" value="Unassembled WGS sequence"/>
</dbReference>